<organism evidence="2 3">
    <name type="scientific">Megasphaera vaginalis</name>
    <name type="common">ex Srinivasan et al. 2021</name>
    <dbReference type="NCBI Taxonomy" id="1111454"/>
    <lineage>
        <taxon>Bacteria</taxon>
        <taxon>Bacillati</taxon>
        <taxon>Bacillota</taxon>
        <taxon>Negativicutes</taxon>
        <taxon>Veillonellales</taxon>
        <taxon>Veillonellaceae</taxon>
        <taxon>Megasphaera</taxon>
    </lineage>
</organism>
<dbReference type="Pfam" id="PF04474">
    <property type="entry name" value="DUF554"/>
    <property type="match status" value="1"/>
</dbReference>
<evidence type="ECO:0000256" key="1">
    <source>
        <dbReference type="SAM" id="Phobius"/>
    </source>
</evidence>
<feature type="transmembrane region" description="Helical" evidence="1">
    <location>
        <begin position="6"/>
        <end position="25"/>
    </location>
</feature>
<dbReference type="PANTHER" id="PTHR36111">
    <property type="entry name" value="INNER MEMBRANE PROTEIN-RELATED"/>
    <property type="match status" value="1"/>
</dbReference>
<dbReference type="Proteomes" id="UP000017090">
    <property type="component" value="Unassembled WGS sequence"/>
</dbReference>
<accession>U7URJ2</accession>
<dbReference type="OrthoDB" id="9797976at2"/>
<feature type="transmembrane region" description="Helical" evidence="1">
    <location>
        <begin position="155"/>
        <end position="173"/>
    </location>
</feature>
<gene>
    <name evidence="2" type="ORF">HMPREF1250_1925</name>
</gene>
<feature type="transmembrane region" description="Helical" evidence="1">
    <location>
        <begin position="185"/>
        <end position="204"/>
    </location>
</feature>
<dbReference type="InterPro" id="IPR007563">
    <property type="entry name" value="DUF554"/>
</dbReference>
<keyword evidence="1" id="KW-1133">Transmembrane helix</keyword>
<feature type="transmembrane region" description="Helical" evidence="1">
    <location>
        <begin position="211"/>
        <end position="228"/>
    </location>
</feature>
<dbReference type="RefSeq" id="WP_023052802.1">
    <property type="nucleotide sequence ID" value="NZ_AWXA01000007.1"/>
</dbReference>
<protein>
    <submittedName>
        <fullName evidence="2">PF04474 family protein</fullName>
    </submittedName>
</protein>
<dbReference type="STRING" id="1111454.HMPREF1250_1925"/>
<feature type="transmembrane region" description="Helical" evidence="1">
    <location>
        <begin position="32"/>
        <end position="50"/>
    </location>
</feature>
<dbReference type="AlphaFoldDB" id="U7URJ2"/>
<name>U7URJ2_9FIRM</name>
<proteinExistence type="predicted"/>
<keyword evidence="1" id="KW-0472">Membrane</keyword>
<sequence length="229" mass="24616">MLAIFINGLSTAAGALLGIFLGKWFEEKWEKALFSAIALVNIGIGIQGAIKTENWLLVLVSMSLGALIGTIVSLEDKMQHVGEVLKEKLHAGNDARFVDGFVTLSVLQIVGARAILGPIQAALVNDPSLLYLKLVLDFVSAFLFASVYGVGILPVGLVVIVYELLFYFFASVLSPLMTPDVVRELNAVGNLLILAIGLNLLGIVKLKVADYLPAAFIPVIYFTVLAWLS</sequence>
<keyword evidence="3" id="KW-1185">Reference proteome</keyword>
<comment type="caution">
    <text evidence="2">The sequence shown here is derived from an EMBL/GenBank/DDBJ whole genome shotgun (WGS) entry which is preliminary data.</text>
</comment>
<evidence type="ECO:0000313" key="3">
    <source>
        <dbReference type="Proteomes" id="UP000017090"/>
    </source>
</evidence>
<dbReference type="PATRIC" id="fig|1111454.3.peg.260"/>
<feature type="transmembrane region" description="Helical" evidence="1">
    <location>
        <begin position="56"/>
        <end position="74"/>
    </location>
</feature>
<dbReference type="eggNOG" id="COG1811">
    <property type="taxonomic scope" value="Bacteria"/>
</dbReference>
<keyword evidence="1" id="KW-0812">Transmembrane</keyword>
<dbReference type="PANTHER" id="PTHR36111:SF2">
    <property type="entry name" value="INNER MEMBRANE PROTEIN"/>
    <property type="match status" value="1"/>
</dbReference>
<dbReference type="EMBL" id="AWXA01000007">
    <property type="protein sequence ID" value="ERT61906.1"/>
    <property type="molecule type" value="Genomic_DNA"/>
</dbReference>
<evidence type="ECO:0000313" key="2">
    <source>
        <dbReference type="EMBL" id="ERT61906.1"/>
    </source>
</evidence>
<reference evidence="2 3" key="1">
    <citation type="submission" date="2013-09" db="EMBL/GenBank/DDBJ databases">
        <authorList>
            <person name="Durkin A.S."/>
            <person name="Haft D.R."/>
            <person name="McCorrison J."/>
            <person name="Torralba M."/>
            <person name="Gillis M."/>
            <person name="Haft D.H."/>
            <person name="Methe B."/>
            <person name="Sutton G."/>
            <person name="Nelson K.E."/>
        </authorList>
    </citation>
    <scope>NUCLEOTIDE SEQUENCE [LARGE SCALE GENOMIC DNA]</scope>
    <source>
        <strain evidence="2 3">BV3C16-1</strain>
    </source>
</reference>